<keyword evidence="18" id="KW-1185">Reference proteome</keyword>
<evidence type="ECO:0000256" key="9">
    <source>
        <dbReference type="ARBA" id="ARBA00022777"/>
    </source>
</evidence>
<keyword evidence="7 14" id="KW-0479">Metal-binding</keyword>
<evidence type="ECO:0000256" key="13">
    <source>
        <dbReference type="ARBA" id="ARBA00047657"/>
    </source>
</evidence>
<dbReference type="Proteomes" id="UP000199317">
    <property type="component" value="Unassembled WGS sequence"/>
</dbReference>
<protein>
    <recommendedName>
        <fullName evidence="14">HPr kinase/phosphorylase</fullName>
        <shortName evidence="14">HPrK/P</shortName>
        <ecNumber evidence="14">2.7.11.-</ecNumber>
        <ecNumber evidence="14">2.7.4.-</ecNumber>
    </recommendedName>
    <alternativeName>
        <fullName evidence="14">HPr(Ser) kinase/phosphorylase</fullName>
    </alternativeName>
</protein>
<evidence type="ECO:0000313" key="17">
    <source>
        <dbReference type="EMBL" id="SDP04448.1"/>
    </source>
</evidence>
<feature type="active site" evidence="14">
    <location>
        <position position="167"/>
    </location>
</feature>
<evidence type="ECO:0000256" key="5">
    <source>
        <dbReference type="ARBA" id="ARBA00022527"/>
    </source>
</evidence>
<evidence type="ECO:0000256" key="11">
    <source>
        <dbReference type="ARBA" id="ARBA00022842"/>
    </source>
</evidence>
<proteinExistence type="inferred from homology"/>
<dbReference type="InterPro" id="IPR011126">
    <property type="entry name" value="Hpr_kin/Pase_Hpr_N"/>
</dbReference>
<dbReference type="GO" id="GO:0000155">
    <property type="term" value="F:phosphorelay sensor kinase activity"/>
    <property type="evidence" value="ECO:0007669"/>
    <property type="project" value="InterPro"/>
</dbReference>
<evidence type="ECO:0000313" key="18">
    <source>
        <dbReference type="Proteomes" id="UP000199317"/>
    </source>
</evidence>
<dbReference type="GO" id="GO:0004712">
    <property type="term" value="F:protein serine/threonine/tyrosine kinase activity"/>
    <property type="evidence" value="ECO:0007669"/>
    <property type="project" value="UniProtKB-UniRule"/>
</dbReference>
<feature type="domain" description="HPr kinase/phosphorylase C-terminal" evidence="16">
    <location>
        <begin position="138"/>
        <end position="307"/>
    </location>
</feature>
<keyword evidence="8 14" id="KW-0547">Nucleotide-binding</keyword>
<keyword evidence="6 14" id="KW-0808">Transferase</keyword>
<feature type="active site" description="Proton acceptor; for phosphorylation activity. Proton donor; for dephosphorylation activity" evidence="14">
    <location>
        <position position="185"/>
    </location>
</feature>
<dbReference type="GO" id="GO:0004674">
    <property type="term" value="F:protein serine/threonine kinase activity"/>
    <property type="evidence" value="ECO:0007669"/>
    <property type="project" value="UniProtKB-KW"/>
</dbReference>
<feature type="active site" evidence="14">
    <location>
        <position position="252"/>
    </location>
</feature>
<feature type="active site" evidence="14">
    <location>
        <position position="146"/>
    </location>
</feature>
<dbReference type="GO" id="GO:0005524">
    <property type="term" value="F:ATP binding"/>
    <property type="evidence" value="ECO:0007669"/>
    <property type="project" value="UniProtKB-UniRule"/>
</dbReference>
<feature type="binding site" evidence="14">
    <location>
        <position position="168"/>
    </location>
    <ligand>
        <name>Mg(2+)</name>
        <dbReference type="ChEBI" id="CHEBI:18420"/>
    </ligand>
</feature>
<evidence type="ECO:0000256" key="4">
    <source>
        <dbReference type="ARBA" id="ARBA00011643"/>
    </source>
</evidence>
<comment type="catalytic activity">
    <reaction evidence="13 14">
        <text>[HPr protein]-O-phospho-L-serine + phosphate + H(+) = [HPr protein]-L-serine + diphosphate</text>
        <dbReference type="Rhea" id="RHEA:46604"/>
        <dbReference type="Rhea" id="RHEA-COMP:11602"/>
        <dbReference type="Rhea" id="RHEA-COMP:11603"/>
        <dbReference type="ChEBI" id="CHEBI:15378"/>
        <dbReference type="ChEBI" id="CHEBI:29999"/>
        <dbReference type="ChEBI" id="CHEBI:33019"/>
        <dbReference type="ChEBI" id="CHEBI:43474"/>
        <dbReference type="ChEBI" id="CHEBI:83421"/>
    </reaction>
</comment>
<feature type="region of interest" description="Important for the catalytic mechanism of dephosphorylation" evidence="14">
    <location>
        <begin position="273"/>
        <end position="278"/>
    </location>
</feature>
<evidence type="ECO:0000256" key="8">
    <source>
        <dbReference type="ARBA" id="ARBA00022741"/>
    </source>
</evidence>
<keyword evidence="11 14" id="KW-0460">Magnesium</keyword>
<evidence type="ECO:0000256" key="12">
    <source>
        <dbReference type="ARBA" id="ARBA00023268"/>
    </source>
</evidence>
<comment type="similarity">
    <text evidence="3 14">Belongs to the HPrK/P family.</text>
</comment>
<evidence type="ECO:0000259" key="15">
    <source>
        <dbReference type="Pfam" id="PF02603"/>
    </source>
</evidence>
<comment type="catalytic activity">
    <reaction evidence="1 14">
        <text>[HPr protein]-L-serine + ATP = [HPr protein]-O-phospho-L-serine + ADP + H(+)</text>
        <dbReference type="Rhea" id="RHEA:46600"/>
        <dbReference type="Rhea" id="RHEA-COMP:11602"/>
        <dbReference type="Rhea" id="RHEA-COMP:11603"/>
        <dbReference type="ChEBI" id="CHEBI:15378"/>
        <dbReference type="ChEBI" id="CHEBI:29999"/>
        <dbReference type="ChEBI" id="CHEBI:30616"/>
        <dbReference type="ChEBI" id="CHEBI:83421"/>
        <dbReference type="ChEBI" id="CHEBI:456216"/>
    </reaction>
</comment>
<dbReference type="InterPro" id="IPR011104">
    <property type="entry name" value="Hpr_kin/Pase_C"/>
</dbReference>
<accession>A0A1H0PIF5</accession>
<dbReference type="SUPFAM" id="SSF75138">
    <property type="entry name" value="HprK N-terminal domain-like"/>
    <property type="match status" value="1"/>
</dbReference>
<keyword evidence="9 14" id="KW-0418">Kinase</keyword>
<comment type="subunit">
    <text evidence="4 14">Homohexamer.</text>
</comment>
<dbReference type="CDD" id="cd01918">
    <property type="entry name" value="HprK_C"/>
    <property type="match status" value="1"/>
</dbReference>
<keyword evidence="10 14" id="KW-0067">ATP-binding</keyword>
<dbReference type="HAMAP" id="MF_01249">
    <property type="entry name" value="HPr_kinase"/>
    <property type="match status" value="1"/>
</dbReference>
<dbReference type="InterPro" id="IPR028979">
    <property type="entry name" value="Ser_kin/Pase_Hpr-like_N_sf"/>
</dbReference>
<dbReference type="NCBIfam" id="TIGR00679">
    <property type="entry name" value="hpr-ser"/>
    <property type="match status" value="1"/>
</dbReference>
<evidence type="ECO:0000256" key="3">
    <source>
        <dbReference type="ARBA" id="ARBA00006883"/>
    </source>
</evidence>
<evidence type="ECO:0000256" key="6">
    <source>
        <dbReference type="ARBA" id="ARBA00022679"/>
    </source>
</evidence>
<dbReference type="FunFam" id="3.40.50.300:FF:000174">
    <property type="entry name" value="HPr kinase/phosphorylase"/>
    <property type="match status" value="1"/>
</dbReference>
<gene>
    <name evidence="14" type="primary">hprK</name>
    <name evidence="17" type="ORF">SAMN04489708_106155</name>
</gene>
<dbReference type="PANTHER" id="PTHR30305">
    <property type="entry name" value="PROTEIN YJDM-RELATED"/>
    <property type="match status" value="1"/>
</dbReference>
<feature type="region of interest" description="Important for the catalytic mechanism of both phosphorylation and dephosphorylation" evidence="14">
    <location>
        <begin position="209"/>
        <end position="218"/>
    </location>
</feature>
<reference evidence="18" key="1">
    <citation type="submission" date="2016-10" db="EMBL/GenBank/DDBJ databases">
        <authorList>
            <person name="Varghese N."/>
            <person name="Submissions S."/>
        </authorList>
    </citation>
    <scope>NUCLEOTIDE SEQUENCE [LARGE SCALE GENOMIC DNA]</scope>
    <source>
        <strain evidence="18">DSM 17101</strain>
    </source>
</reference>
<keyword evidence="5 14" id="KW-0723">Serine/threonine-protein kinase</keyword>
<dbReference type="InterPro" id="IPR027417">
    <property type="entry name" value="P-loop_NTPase"/>
</dbReference>
<dbReference type="EC" id="2.7.11.-" evidence="14"/>
<comment type="miscellaneous">
    <text evidence="14">Both phosphorylation and phosphorolysis are carried out by the same active site and suggest a common mechanism for both reactions.</text>
</comment>
<dbReference type="Gene3D" id="3.40.50.300">
    <property type="entry name" value="P-loop containing nucleotide triphosphate hydrolases"/>
    <property type="match status" value="1"/>
</dbReference>
<dbReference type="EMBL" id="FNJL01000006">
    <property type="protein sequence ID" value="SDP04448.1"/>
    <property type="molecule type" value="Genomic_DNA"/>
</dbReference>
<evidence type="ECO:0000256" key="10">
    <source>
        <dbReference type="ARBA" id="ARBA00022840"/>
    </source>
</evidence>
<comment type="domain">
    <text evidence="14">The Walker A ATP-binding motif also binds Pi and PPi.</text>
</comment>
<feature type="domain" description="HPr(Ser) kinase/phosphorylase N-terminal" evidence="15">
    <location>
        <begin position="9"/>
        <end position="135"/>
    </location>
</feature>
<dbReference type="Pfam" id="PF02603">
    <property type="entry name" value="Hpr_kinase_N"/>
    <property type="match status" value="1"/>
</dbReference>
<name>A0A1H0PIF5_9BURK</name>
<comment type="function">
    <text evidence="14">Catalyzes the ATP- as well as the pyrophosphate-dependent phosphorylation of a specific serine residue in HPr, a phosphocarrier protein of the phosphoenolpyruvate-dependent sugar phosphotransferase system (PTS). HprK/P also catalyzes the pyrophosphate-producing, inorganic phosphate-dependent dephosphorylation (phosphorolysis) of seryl-phosphorylated HPr (P-Ser-HPr).</text>
</comment>
<evidence type="ECO:0000256" key="7">
    <source>
        <dbReference type="ARBA" id="ARBA00022723"/>
    </source>
</evidence>
<dbReference type="EC" id="2.7.4.-" evidence="14"/>
<sequence>MKPNVVSADVLFEAFRSALKWEWVAGLGASERRFDEVAVRSARSGADLVGYLNYIHPYRVQILGEREIAYLVNATPEDCKRRIARIVTLEPPVLVLADSQMAPDALLSMCERAQIPMFATHESSAFVIDVLRAYLSKHFADRITMHGVFMDILGLGVLITGESGLGKSELGLELISRGNGLVADDAVDFFRINQTTIEGKCPDLLQNLLEVRGIGLLDIRAIFGETAVRRKMRLRLIVHLVRKETLEREYERLPYEPLTQDVLGVPVLKVVIQVVAGRNIAVLVEAAVRNTILNLRGIDTYQEFVERHRRAMEQRDGA</sequence>
<feature type="binding site" evidence="14">
    <location>
        <position position="210"/>
    </location>
    <ligand>
        <name>Mg(2+)</name>
        <dbReference type="ChEBI" id="CHEBI:18420"/>
    </ligand>
</feature>
<comment type="cofactor">
    <cofactor evidence="2 14">
        <name>Mg(2+)</name>
        <dbReference type="ChEBI" id="CHEBI:18420"/>
    </cofactor>
</comment>
<evidence type="ECO:0000256" key="1">
    <source>
        <dbReference type="ARBA" id="ARBA00001120"/>
    </source>
</evidence>
<evidence type="ECO:0000256" key="14">
    <source>
        <dbReference type="HAMAP-Rule" id="MF_01249"/>
    </source>
</evidence>
<keyword evidence="12 14" id="KW-0511">Multifunctional enzyme</keyword>
<dbReference type="OrthoDB" id="9778803at2"/>
<organism evidence="17 18">
    <name type="scientific">Paracidovorax cattleyae</name>
    <dbReference type="NCBI Taxonomy" id="80868"/>
    <lineage>
        <taxon>Bacteria</taxon>
        <taxon>Pseudomonadati</taxon>
        <taxon>Pseudomonadota</taxon>
        <taxon>Betaproteobacteria</taxon>
        <taxon>Burkholderiales</taxon>
        <taxon>Comamonadaceae</taxon>
        <taxon>Paracidovorax</taxon>
    </lineage>
</organism>
<dbReference type="Pfam" id="PF07475">
    <property type="entry name" value="Hpr_kinase_C"/>
    <property type="match status" value="1"/>
</dbReference>
<dbReference type="Gene3D" id="3.40.1390.20">
    <property type="entry name" value="HprK N-terminal domain-like"/>
    <property type="match status" value="1"/>
</dbReference>
<feature type="binding site" evidence="14">
    <location>
        <begin position="161"/>
        <end position="168"/>
    </location>
    <ligand>
        <name>ATP</name>
        <dbReference type="ChEBI" id="CHEBI:30616"/>
    </ligand>
</feature>
<dbReference type="AlphaFoldDB" id="A0A1H0PIF5"/>
<dbReference type="SUPFAM" id="SSF53795">
    <property type="entry name" value="PEP carboxykinase-like"/>
    <property type="match status" value="1"/>
</dbReference>
<dbReference type="RefSeq" id="WP_092833069.1">
    <property type="nucleotide sequence ID" value="NZ_CP028290.1"/>
</dbReference>
<dbReference type="PANTHER" id="PTHR30305:SF1">
    <property type="entry name" value="HPR KINASE_PHOSPHORYLASE"/>
    <property type="match status" value="1"/>
</dbReference>
<evidence type="ECO:0000259" key="16">
    <source>
        <dbReference type="Pfam" id="PF07475"/>
    </source>
</evidence>
<dbReference type="GO" id="GO:0000287">
    <property type="term" value="F:magnesium ion binding"/>
    <property type="evidence" value="ECO:0007669"/>
    <property type="project" value="UniProtKB-UniRule"/>
</dbReference>
<evidence type="ECO:0000256" key="2">
    <source>
        <dbReference type="ARBA" id="ARBA00001946"/>
    </source>
</evidence>
<dbReference type="GO" id="GO:0006109">
    <property type="term" value="P:regulation of carbohydrate metabolic process"/>
    <property type="evidence" value="ECO:0007669"/>
    <property type="project" value="UniProtKB-UniRule"/>
</dbReference>
<dbReference type="InterPro" id="IPR003755">
    <property type="entry name" value="HPr(Ser)_kin/Pase"/>
</dbReference>